<dbReference type="AlphaFoldDB" id="X0TIC0"/>
<dbReference type="SUPFAM" id="SSF55729">
    <property type="entry name" value="Acyl-CoA N-acyltransferases (Nat)"/>
    <property type="match status" value="1"/>
</dbReference>
<reference evidence="2" key="1">
    <citation type="journal article" date="2014" name="Front. Microbiol.">
        <title>High frequency of phylogenetically diverse reductive dehalogenase-homologous genes in deep subseafloor sedimentary metagenomes.</title>
        <authorList>
            <person name="Kawai M."/>
            <person name="Futagami T."/>
            <person name="Toyoda A."/>
            <person name="Takaki Y."/>
            <person name="Nishi S."/>
            <person name="Hori S."/>
            <person name="Arai W."/>
            <person name="Tsubouchi T."/>
            <person name="Morono Y."/>
            <person name="Uchiyama I."/>
            <person name="Ito T."/>
            <person name="Fujiyama A."/>
            <person name="Inagaki F."/>
            <person name="Takami H."/>
        </authorList>
    </citation>
    <scope>NUCLEOTIDE SEQUENCE</scope>
    <source>
        <strain evidence="2">Expedition CK06-06</strain>
    </source>
</reference>
<dbReference type="Gene3D" id="3.40.630.30">
    <property type="match status" value="1"/>
</dbReference>
<dbReference type="InterPro" id="IPR039968">
    <property type="entry name" value="BcerS-like"/>
</dbReference>
<name>X0TIC0_9ZZZZ</name>
<dbReference type="PANTHER" id="PTHR41368">
    <property type="entry name" value="PROTEIN YGHO"/>
    <property type="match status" value="1"/>
</dbReference>
<dbReference type="GO" id="GO:0016747">
    <property type="term" value="F:acyltransferase activity, transferring groups other than amino-acyl groups"/>
    <property type="evidence" value="ECO:0007669"/>
    <property type="project" value="InterPro"/>
</dbReference>
<dbReference type="PROSITE" id="PS51186">
    <property type="entry name" value="GNAT"/>
    <property type="match status" value="1"/>
</dbReference>
<proteinExistence type="predicted"/>
<gene>
    <name evidence="2" type="ORF">S01H1_28950</name>
</gene>
<organism evidence="2">
    <name type="scientific">marine sediment metagenome</name>
    <dbReference type="NCBI Taxonomy" id="412755"/>
    <lineage>
        <taxon>unclassified sequences</taxon>
        <taxon>metagenomes</taxon>
        <taxon>ecological metagenomes</taxon>
    </lineage>
</organism>
<feature type="domain" description="N-acetyltransferase" evidence="1">
    <location>
        <begin position="17"/>
        <end position="182"/>
    </location>
</feature>
<accession>X0TIC0</accession>
<protein>
    <recommendedName>
        <fullName evidence="1">N-acetyltransferase domain-containing protein</fullName>
    </recommendedName>
</protein>
<feature type="non-terminal residue" evidence="2">
    <location>
        <position position="277"/>
    </location>
</feature>
<comment type="caution">
    <text evidence="2">The sequence shown here is derived from an EMBL/GenBank/DDBJ whole genome shotgun (WGS) entry which is preliminary data.</text>
</comment>
<dbReference type="InterPro" id="IPR016181">
    <property type="entry name" value="Acyl_CoA_acyltransferase"/>
</dbReference>
<dbReference type="InterPro" id="IPR000182">
    <property type="entry name" value="GNAT_dom"/>
</dbReference>
<feature type="non-terminal residue" evidence="2">
    <location>
        <position position="1"/>
    </location>
</feature>
<evidence type="ECO:0000259" key="1">
    <source>
        <dbReference type="PROSITE" id="PS51186"/>
    </source>
</evidence>
<sequence length="277" mass="32368">YVFESTPPQTMNVSSNVQISAVTTLKDLWIFFRVPWTIYKDNKYWVPPFWKNFKAFFKSNNHFWSHSESQLFIAYKDNTPVGRIASIVDYNLPKDDKKKVGYFGFFECIQDSAIASSLLKVAEDWLGSKGMHIIRGPVNGRIDLGSGFLIKGFDSVPYLLGAHSPNYYNDFVKEFGMRKLKDLVSYHIDLTQPSPQSVKEAAERCKKKGVIIRPFNRLYFKREMEMWFEMLLEIFSDHYGYTPSSYEEMKQTFGMKQLRWIINPKIFLFAEINGKTV</sequence>
<dbReference type="EMBL" id="BARS01017724">
    <property type="protein sequence ID" value="GAF86996.1"/>
    <property type="molecule type" value="Genomic_DNA"/>
</dbReference>
<evidence type="ECO:0000313" key="2">
    <source>
        <dbReference type="EMBL" id="GAF86996.1"/>
    </source>
</evidence>
<dbReference type="PANTHER" id="PTHR41368:SF1">
    <property type="entry name" value="PROTEIN YGHO"/>
    <property type="match status" value="1"/>
</dbReference>